<comment type="caution">
    <text evidence="2">The sequence shown here is derived from an EMBL/GenBank/DDBJ whole genome shotgun (WGS) entry which is preliminary data.</text>
</comment>
<feature type="domain" description="Probable transposase IS891/IS1136/IS1341" evidence="1">
    <location>
        <begin position="47"/>
        <end position="142"/>
    </location>
</feature>
<protein>
    <recommendedName>
        <fullName evidence="1">Probable transposase IS891/IS1136/IS1341 domain-containing protein</fullName>
    </recommendedName>
</protein>
<dbReference type="EMBL" id="BARU01013630">
    <property type="protein sequence ID" value="GAH39056.1"/>
    <property type="molecule type" value="Genomic_DNA"/>
</dbReference>
<evidence type="ECO:0000259" key="1">
    <source>
        <dbReference type="Pfam" id="PF01385"/>
    </source>
</evidence>
<name>X1F0B0_9ZZZZ</name>
<gene>
    <name evidence="2" type="ORF">S03H2_24505</name>
</gene>
<accession>X1F0B0</accession>
<reference evidence="2" key="1">
    <citation type="journal article" date="2014" name="Front. Microbiol.">
        <title>High frequency of phylogenetically diverse reductive dehalogenase-homologous genes in deep subseafloor sedimentary metagenomes.</title>
        <authorList>
            <person name="Kawai M."/>
            <person name="Futagami T."/>
            <person name="Toyoda A."/>
            <person name="Takaki Y."/>
            <person name="Nishi S."/>
            <person name="Hori S."/>
            <person name="Arai W."/>
            <person name="Tsubouchi T."/>
            <person name="Morono Y."/>
            <person name="Uchiyama I."/>
            <person name="Ito T."/>
            <person name="Fujiyama A."/>
            <person name="Inagaki F."/>
            <person name="Takami H."/>
        </authorList>
    </citation>
    <scope>NUCLEOTIDE SEQUENCE</scope>
    <source>
        <strain evidence="2">Expedition CK06-06</strain>
    </source>
</reference>
<evidence type="ECO:0000313" key="2">
    <source>
        <dbReference type="EMBL" id="GAH39056.1"/>
    </source>
</evidence>
<feature type="non-terminal residue" evidence="2">
    <location>
        <position position="1"/>
    </location>
</feature>
<dbReference type="Pfam" id="PF01385">
    <property type="entry name" value="OrfB_IS605"/>
    <property type="match status" value="1"/>
</dbReference>
<sequence>ANISTIKGKVKVPITGRKQAKLNDNFLSAQLIYKNNAFYLNVIFEEEKEIPKEENFEHFVGVDLGINNIATVVVQNKRGEVLETKFFSGKQLIEKRRRFSDLRKELSKKKLLNEIKKTKNRERNYMKDINHKISRKIINIAKQSFSYINCSEPISIYFYLTGLTNCFRLRTSHHLTKTVPANLRSICRIDSSH</sequence>
<organism evidence="2">
    <name type="scientific">marine sediment metagenome</name>
    <dbReference type="NCBI Taxonomy" id="412755"/>
    <lineage>
        <taxon>unclassified sequences</taxon>
        <taxon>metagenomes</taxon>
        <taxon>ecological metagenomes</taxon>
    </lineage>
</organism>
<dbReference type="InterPro" id="IPR001959">
    <property type="entry name" value="Transposase"/>
</dbReference>
<proteinExistence type="predicted"/>
<feature type="non-terminal residue" evidence="2">
    <location>
        <position position="193"/>
    </location>
</feature>
<dbReference type="AlphaFoldDB" id="X1F0B0"/>